<gene>
    <name evidence="2" type="ORF">N657DRAFT_237434</name>
</gene>
<evidence type="ECO:0000313" key="3">
    <source>
        <dbReference type="Proteomes" id="UP001302602"/>
    </source>
</evidence>
<accession>A0AAN6U830</accession>
<feature type="region of interest" description="Disordered" evidence="1">
    <location>
        <begin position="94"/>
        <end position="117"/>
    </location>
</feature>
<dbReference type="RefSeq" id="XP_062651755.1">
    <property type="nucleotide sequence ID" value="XM_062786362.1"/>
</dbReference>
<feature type="region of interest" description="Disordered" evidence="1">
    <location>
        <begin position="150"/>
        <end position="171"/>
    </location>
</feature>
<protein>
    <submittedName>
        <fullName evidence="2">Uncharacterized protein</fullName>
    </submittedName>
</protein>
<dbReference type="GeneID" id="87823128"/>
<sequence>MALVHSDRTSEKMRRQLPQEYTSATFHKSNSAQLCFPAGLNAAQQTHRVSKQAAEASSEQPASLWESCSIEGPMGIIEASVGGVKEQVMFTANSPKTNGGHGRESVHGTHGESHLSRREQYPFCTISPNAKGGVTIITQPYSEAALCGHENYSSADSKGPSSNTHQSSYKS</sequence>
<feature type="compositionally biased region" description="Polar residues" evidence="1">
    <location>
        <begin position="151"/>
        <end position="171"/>
    </location>
</feature>
<evidence type="ECO:0000313" key="2">
    <source>
        <dbReference type="EMBL" id="KAK4127984.1"/>
    </source>
</evidence>
<dbReference type="EMBL" id="MU853224">
    <property type="protein sequence ID" value="KAK4127984.1"/>
    <property type="molecule type" value="Genomic_DNA"/>
</dbReference>
<comment type="caution">
    <text evidence="2">The sequence shown here is derived from an EMBL/GenBank/DDBJ whole genome shotgun (WGS) entry which is preliminary data.</text>
</comment>
<proteinExistence type="predicted"/>
<keyword evidence="3" id="KW-1185">Reference proteome</keyword>
<reference evidence="2" key="1">
    <citation type="journal article" date="2023" name="Mol. Phylogenet. Evol.">
        <title>Genome-scale phylogeny and comparative genomics of the fungal order Sordariales.</title>
        <authorList>
            <person name="Hensen N."/>
            <person name="Bonometti L."/>
            <person name="Westerberg I."/>
            <person name="Brannstrom I.O."/>
            <person name="Guillou S."/>
            <person name="Cros-Aarteil S."/>
            <person name="Calhoun S."/>
            <person name="Haridas S."/>
            <person name="Kuo A."/>
            <person name="Mondo S."/>
            <person name="Pangilinan J."/>
            <person name="Riley R."/>
            <person name="LaButti K."/>
            <person name="Andreopoulos B."/>
            <person name="Lipzen A."/>
            <person name="Chen C."/>
            <person name="Yan M."/>
            <person name="Daum C."/>
            <person name="Ng V."/>
            <person name="Clum A."/>
            <person name="Steindorff A."/>
            <person name="Ohm R.A."/>
            <person name="Martin F."/>
            <person name="Silar P."/>
            <person name="Natvig D.O."/>
            <person name="Lalanne C."/>
            <person name="Gautier V."/>
            <person name="Ament-Velasquez S.L."/>
            <person name="Kruys A."/>
            <person name="Hutchinson M.I."/>
            <person name="Powell A.J."/>
            <person name="Barry K."/>
            <person name="Miller A.N."/>
            <person name="Grigoriev I.V."/>
            <person name="Debuchy R."/>
            <person name="Gladieux P."/>
            <person name="Hiltunen Thoren M."/>
            <person name="Johannesson H."/>
        </authorList>
    </citation>
    <scope>NUCLEOTIDE SEQUENCE</scope>
    <source>
        <strain evidence="2">CBS 731.68</strain>
    </source>
</reference>
<feature type="compositionally biased region" description="Basic and acidic residues" evidence="1">
    <location>
        <begin position="101"/>
        <end position="117"/>
    </location>
</feature>
<dbReference type="Proteomes" id="UP001302602">
    <property type="component" value="Unassembled WGS sequence"/>
</dbReference>
<evidence type="ECO:0000256" key="1">
    <source>
        <dbReference type="SAM" id="MobiDB-lite"/>
    </source>
</evidence>
<reference evidence="2" key="2">
    <citation type="submission" date="2023-05" db="EMBL/GenBank/DDBJ databases">
        <authorList>
            <consortium name="Lawrence Berkeley National Laboratory"/>
            <person name="Steindorff A."/>
            <person name="Hensen N."/>
            <person name="Bonometti L."/>
            <person name="Westerberg I."/>
            <person name="Brannstrom I.O."/>
            <person name="Guillou S."/>
            <person name="Cros-Aarteil S."/>
            <person name="Calhoun S."/>
            <person name="Haridas S."/>
            <person name="Kuo A."/>
            <person name="Mondo S."/>
            <person name="Pangilinan J."/>
            <person name="Riley R."/>
            <person name="Labutti K."/>
            <person name="Andreopoulos B."/>
            <person name="Lipzen A."/>
            <person name="Chen C."/>
            <person name="Yanf M."/>
            <person name="Daum C."/>
            <person name="Ng V."/>
            <person name="Clum A."/>
            <person name="Ohm R."/>
            <person name="Martin F."/>
            <person name="Silar P."/>
            <person name="Natvig D."/>
            <person name="Lalanne C."/>
            <person name="Gautier V."/>
            <person name="Ament-Velasquez S.L."/>
            <person name="Kruys A."/>
            <person name="Hutchinson M.I."/>
            <person name="Powell A.J."/>
            <person name="Barry K."/>
            <person name="Miller A.N."/>
            <person name="Grigoriev I.V."/>
            <person name="Debuchy R."/>
            <person name="Gladieux P."/>
            <person name="Thoren M.H."/>
            <person name="Johannesson H."/>
        </authorList>
    </citation>
    <scope>NUCLEOTIDE SEQUENCE</scope>
    <source>
        <strain evidence="2">CBS 731.68</strain>
    </source>
</reference>
<name>A0AAN6U830_9PEZI</name>
<organism evidence="2 3">
    <name type="scientific">Parathielavia appendiculata</name>
    <dbReference type="NCBI Taxonomy" id="2587402"/>
    <lineage>
        <taxon>Eukaryota</taxon>
        <taxon>Fungi</taxon>
        <taxon>Dikarya</taxon>
        <taxon>Ascomycota</taxon>
        <taxon>Pezizomycotina</taxon>
        <taxon>Sordariomycetes</taxon>
        <taxon>Sordariomycetidae</taxon>
        <taxon>Sordariales</taxon>
        <taxon>Chaetomiaceae</taxon>
        <taxon>Parathielavia</taxon>
    </lineage>
</organism>
<dbReference type="AlphaFoldDB" id="A0AAN6U830"/>